<reference evidence="3" key="1">
    <citation type="journal article" date="2024" name="IScience">
        <title>Strigolactones Initiate the Formation of Haustorium-like Structures in Castilleja.</title>
        <authorList>
            <person name="Buerger M."/>
            <person name="Peterson D."/>
            <person name="Chory J."/>
        </authorList>
    </citation>
    <scope>NUCLEOTIDE SEQUENCE [LARGE SCALE GENOMIC DNA]</scope>
</reference>
<protein>
    <recommendedName>
        <fullName evidence="1">F-box domain-containing protein</fullName>
    </recommendedName>
</protein>
<gene>
    <name evidence="2" type="ORF">CASFOL_000987</name>
</gene>
<name>A0ABD3ELZ1_9LAMI</name>
<dbReference type="Pfam" id="PF00646">
    <property type="entry name" value="F-box"/>
    <property type="match status" value="1"/>
</dbReference>
<dbReference type="AlphaFoldDB" id="A0ABD3ELZ1"/>
<dbReference type="EMBL" id="JAVIJP010000002">
    <property type="protein sequence ID" value="KAL3655201.1"/>
    <property type="molecule type" value="Genomic_DNA"/>
</dbReference>
<dbReference type="InterPro" id="IPR050796">
    <property type="entry name" value="SCF_F-box_component"/>
</dbReference>
<dbReference type="CDD" id="cd22157">
    <property type="entry name" value="F-box_AtFBW1-like"/>
    <property type="match status" value="1"/>
</dbReference>
<dbReference type="PROSITE" id="PS50181">
    <property type="entry name" value="FBOX"/>
    <property type="match status" value="1"/>
</dbReference>
<evidence type="ECO:0000313" key="2">
    <source>
        <dbReference type="EMBL" id="KAL3655201.1"/>
    </source>
</evidence>
<dbReference type="InterPro" id="IPR006527">
    <property type="entry name" value="F-box-assoc_dom_typ1"/>
</dbReference>
<dbReference type="Pfam" id="PF07734">
    <property type="entry name" value="FBA_1"/>
    <property type="match status" value="1"/>
</dbReference>
<evidence type="ECO:0000313" key="3">
    <source>
        <dbReference type="Proteomes" id="UP001632038"/>
    </source>
</evidence>
<proteinExistence type="predicted"/>
<dbReference type="InterPro" id="IPR036047">
    <property type="entry name" value="F-box-like_dom_sf"/>
</dbReference>
<feature type="domain" description="F-box" evidence="1">
    <location>
        <begin position="1"/>
        <end position="43"/>
    </location>
</feature>
<keyword evidence="3" id="KW-1185">Reference proteome</keyword>
<dbReference type="InterPro" id="IPR001810">
    <property type="entry name" value="F-box_dom"/>
</dbReference>
<organism evidence="2 3">
    <name type="scientific">Castilleja foliolosa</name>
    <dbReference type="NCBI Taxonomy" id="1961234"/>
    <lineage>
        <taxon>Eukaryota</taxon>
        <taxon>Viridiplantae</taxon>
        <taxon>Streptophyta</taxon>
        <taxon>Embryophyta</taxon>
        <taxon>Tracheophyta</taxon>
        <taxon>Spermatophyta</taxon>
        <taxon>Magnoliopsida</taxon>
        <taxon>eudicotyledons</taxon>
        <taxon>Gunneridae</taxon>
        <taxon>Pentapetalae</taxon>
        <taxon>asterids</taxon>
        <taxon>lamiids</taxon>
        <taxon>Lamiales</taxon>
        <taxon>Orobanchaceae</taxon>
        <taxon>Pedicularideae</taxon>
        <taxon>Castillejinae</taxon>
        <taxon>Castilleja</taxon>
    </lineage>
</organism>
<dbReference type="Proteomes" id="UP001632038">
    <property type="component" value="Unassembled WGS sequence"/>
</dbReference>
<dbReference type="SMART" id="SM00256">
    <property type="entry name" value="FBOX"/>
    <property type="match status" value="1"/>
</dbReference>
<dbReference type="PANTHER" id="PTHR31672:SF13">
    <property type="entry name" value="F-BOX PROTEIN CPR30-LIKE"/>
    <property type="match status" value="1"/>
</dbReference>
<evidence type="ECO:0000259" key="1">
    <source>
        <dbReference type="PROSITE" id="PS50181"/>
    </source>
</evidence>
<dbReference type="PANTHER" id="PTHR31672">
    <property type="entry name" value="BNACNNG10540D PROTEIN"/>
    <property type="match status" value="1"/>
</dbReference>
<dbReference type="NCBIfam" id="TIGR01640">
    <property type="entry name" value="F_box_assoc_1"/>
    <property type="match status" value="1"/>
</dbReference>
<dbReference type="SUPFAM" id="SSF81383">
    <property type="entry name" value="F-box domain"/>
    <property type="match status" value="1"/>
</dbReference>
<accession>A0ABD3ELZ1</accession>
<sequence>MLPPELLKIILSRVPARCLLRFRCVSKSWLSIIDSPDLIKLHLKKSVESYTNHSLILTETGLDFHMLDLGLLDNNNPKKPRISKTPFPGDEIRGISNTCDGLVVVTAYLFGPLALWNPFMKKHIIFPDSPSKCSDRCYFPDVLFGLGYDSKTDNYKVVRNFEYKNLRTHQLVGSKTEVYTFKSKVWKEVQPFPCPLSYTMQLWVGPVNGSLHMLCMDKSRRHSKIVGFSVENENYFEMMFPKGTNSVMGLDLLGGCLSMTCGNTESQINIWVMKEYGVQESWTNLISIVNPVCDNPYDCFKPLVYSEDGQKILMYGNRAKFVWYDLKTKTMENVKVVGVPYLVQLEPFVQSLVFPGDSKPRQAFDVTKVRPQIKEEKVKPKRDDFLSKGFKLKL</sequence>
<dbReference type="Gene3D" id="1.20.1280.50">
    <property type="match status" value="1"/>
</dbReference>
<comment type="caution">
    <text evidence="2">The sequence shown here is derived from an EMBL/GenBank/DDBJ whole genome shotgun (WGS) entry which is preliminary data.</text>
</comment>
<dbReference type="InterPro" id="IPR017451">
    <property type="entry name" value="F-box-assoc_interact_dom"/>
</dbReference>